<organism evidence="1 2">
    <name type="scientific">Rotaria socialis</name>
    <dbReference type="NCBI Taxonomy" id="392032"/>
    <lineage>
        <taxon>Eukaryota</taxon>
        <taxon>Metazoa</taxon>
        <taxon>Spiralia</taxon>
        <taxon>Gnathifera</taxon>
        <taxon>Rotifera</taxon>
        <taxon>Eurotatoria</taxon>
        <taxon>Bdelloidea</taxon>
        <taxon>Philodinida</taxon>
        <taxon>Philodinidae</taxon>
        <taxon>Rotaria</taxon>
    </lineage>
</organism>
<accession>A0A821YJD4</accession>
<comment type="caution">
    <text evidence="1">The sequence shown here is derived from an EMBL/GenBank/DDBJ whole genome shotgun (WGS) entry which is preliminary data.</text>
</comment>
<sequence length="85" mass="9690">MLRDEDKPPHCSDLPGTVNQALELLFLVDEDWWSPLVKIWEKVTCNFEARQASQHVLETVVQSIPEAAGFFIEATIDAVQFKCDE</sequence>
<evidence type="ECO:0000313" key="2">
    <source>
        <dbReference type="Proteomes" id="UP000663838"/>
    </source>
</evidence>
<evidence type="ECO:0000313" key="1">
    <source>
        <dbReference type="EMBL" id="CAF4961749.1"/>
    </source>
</evidence>
<dbReference type="AlphaFoldDB" id="A0A821YJD4"/>
<proteinExistence type="predicted"/>
<name>A0A821YJD4_9BILA</name>
<reference evidence="1" key="1">
    <citation type="submission" date="2021-02" db="EMBL/GenBank/DDBJ databases">
        <authorList>
            <person name="Nowell W R."/>
        </authorList>
    </citation>
    <scope>NUCLEOTIDE SEQUENCE</scope>
</reference>
<dbReference type="EMBL" id="CAJOBS010017327">
    <property type="protein sequence ID" value="CAF4961749.1"/>
    <property type="molecule type" value="Genomic_DNA"/>
</dbReference>
<protein>
    <submittedName>
        <fullName evidence="1">Uncharacterized protein</fullName>
    </submittedName>
</protein>
<gene>
    <name evidence="1" type="ORF">TOA249_LOCUS34266</name>
</gene>
<dbReference type="Proteomes" id="UP000663838">
    <property type="component" value="Unassembled WGS sequence"/>
</dbReference>